<accession>A0A086EML4</accession>
<dbReference type="SUPFAM" id="SSF117143">
    <property type="entry name" value="Flagellar hook protein flgE"/>
    <property type="match status" value="1"/>
</dbReference>
<dbReference type="EMBL" id="CP065031">
    <property type="protein sequence ID" value="QPK25630.1"/>
    <property type="molecule type" value="Genomic_DNA"/>
</dbReference>
<evidence type="ECO:0000313" key="13">
    <source>
        <dbReference type="EMBL" id="QPK25630.1"/>
    </source>
</evidence>
<dbReference type="Proteomes" id="UP000762586">
    <property type="component" value="Unassembled WGS sequence"/>
</dbReference>
<dbReference type="KEGG" id="pbra:B5S52_08390"/>
<organism evidence="13 14">
    <name type="scientific">Pectobacterium brasiliense</name>
    <dbReference type="NCBI Taxonomy" id="180957"/>
    <lineage>
        <taxon>Bacteria</taxon>
        <taxon>Pseudomonadati</taxon>
        <taxon>Pseudomonadota</taxon>
        <taxon>Gammaproteobacteria</taxon>
        <taxon>Enterobacterales</taxon>
        <taxon>Pectobacteriaceae</taxon>
        <taxon>Pectobacterium</taxon>
    </lineage>
</organism>
<feature type="domain" description="Flagellar basal body rod protein N-terminal" evidence="9">
    <location>
        <begin position="7"/>
        <end position="35"/>
    </location>
</feature>
<dbReference type="InterPro" id="IPR012834">
    <property type="entry name" value="FlgG_G_neg"/>
</dbReference>
<evidence type="ECO:0000259" key="10">
    <source>
        <dbReference type="Pfam" id="PF06429"/>
    </source>
</evidence>
<dbReference type="Pfam" id="PF22692">
    <property type="entry name" value="LlgE_F_G_D1"/>
    <property type="match status" value="1"/>
</dbReference>
<evidence type="ECO:0000259" key="9">
    <source>
        <dbReference type="Pfam" id="PF00460"/>
    </source>
</evidence>
<feature type="domain" description="Flagellar hook protein FlgE/F/G-like D1" evidence="11">
    <location>
        <begin position="96"/>
        <end position="159"/>
    </location>
</feature>
<evidence type="ECO:0000256" key="6">
    <source>
        <dbReference type="ARBA" id="ARBA00032912"/>
    </source>
</evidence>
<dbReference type="RefSeq" id="WP_014915905.1">
    <property type="nucleotide sequence ID" value="NZ_BSWF01000011.1"/>
</dbReference>
<dbReference type="InterPro" id="IPR053967">
    <property type="entry name" value="LlgE_F_G-like_D1"/>
</dbReference>
<dbReference type="InterPro" id="IPR010930">
    <property type="entry name" value="Flg_bb/hook_C_dom"/>
</dbReference>
<dbReference type="Proteomes" id="UP000269351">
    <property type="component" value="Chromosome"/>
</dbReference>
<sequence>MIRSLWIAKTGLNAQQTNMDVISNNLANVSTNGFKRQRAVFEDLMYQTIRQPGAQSSEQTMLPSGLQLGTGVRPVSTERIHTQGTFSETGNSKDVAIKGQGFFQVQLPDGTTAYTRDGAFQLDGNGQLVTSSGYQVQPAITVPANATELNIGRDGIVSVKVQGQAATNQIGQLTLTTFINDSGLESIGENLYLETASSGAPNETNPGLNGAGLLYQKYVETSNVNVAEELVSMIQTQRAYEINSKAISSSDQMLQKLTQL</sequence>
<dbReference type="PANTHER" id="PTHR30435:SF19">
    <property type="entry name" value="FLAGELLAR BASAL-BODY ROD PROTEIN FLGG"/>
    <property type="match status" value="1"/>
</dbReference>
<dbReference type="PROSITE" id="PS00588">
    <property type="entry name" value="FLAGELLA_BB_ROD"/>
    <property type="match status" value="1"/>
</dbReference>
<evidence type="ECO:0000259" key="11">
    <source>
        <dbReference type="Pfam" id="PF22692"/>
    </source>
</evidence>
<evidence type="ECO:0000256" key="3">
    <source>
        <dbReference type="ARBA" id="ARBA00017948"/>
    </source>
</evidence>
<dbReference type="GO" id="GO:0009426">
    <property type="term" value="C:bacterial-type flagellum basal body, distal rod"/>
    <property type="evidence" value="ECO:0007669"/>
    <property type="project" value="UniProtKB-UniRule"/>
</dbReference>
<evidence type="ECO:0000313" key="12">
    <source>
        <dbReference type="EMBL" id="MBN3107650.1"/>
    </source>
</evidence>
<dbReference type="InterPro" id="IPR019776">
    <property type="entry name" value="Flagellar_basal_body_rod_CS"/>
</dbReference>
<dbReference type="PANTHER" id="PTHR30435">
    <property type="entry name" value="FLAGELLAR PROTEIN"/>
    <property type="match status" value="1"/>
</dbReference>
<dbReference type="InterPro" id="IPR020013">
    <property type="entry name" value="Flagellar_FlgE/F/G"/>
</dbReference>
<evidence type="ECO:0000313" key="14">
    <source>
        <dbReference type="Proteomes" id="UP000269351"/>
    </source>
</evidence>
<dbReference type="EMBL" id="JACGET010000019">
    <property type="protein sequence ID" value="MBN3107650.1"/>
    <property type="molecule type" value="Genomic_DNA"/>
</dbReference>
<comment type="similarity">
    <text evidence="2 8">Belongs to the flagella basal body rod proteins family.</text>
</comment>
<evidence type="ECO:0000256" key="8">
    <source>
        <dbReference type="RuleBase" id="RU362116"/>
    </source>
</evidence>
<dbReference type="NCBIfam" id="TIGR03506">
    <property type="entry name" value="FlgEFG_subfam"/>
    <property type="match status" value="2"/>
</dbReference>
<name>A0A086EML4_9GAMM</name>
<dbReference type="AlphaFoldDB" id="A0A086EML4"/>
<reference evidence="13 14" key="2">
    <citation type="submission" date="2020-11" db="EMBL/GenBank/DDBJ databases">
        <title>Complete genome sequence of Pectobacterium brasiliense strain F126.</title>
        <authorList>
            <person name="Miroshnikov K."/>
            <person name="Vo T.N.H."/>
            <person name="Khodykina M.V."/>
            <person name="Kabanova A.P."/>
            <person name="Shneider M."/>
            <person name="Korzhenkov A."/>
            <person name="Toschakov S.V."/>
            <person name="Miroshnikov K.A."/>
            <person name="Ignatov A.N."/>
            <person name="Mikhailova Y.V."/>
            <person name="Shelenkov A."/>
            <person name="Yanushevich Y.G."/>
            <person name="Evseev P.V."/>
        </authorList>
    </citation>
    <scope>NUCLEOTIDE SEQUENCE [LARGE SCALE GENOMIC DNA]</scope>
    <source>
        <strain evidence="13 14">F126</strain>
    </source>
</reference>
<keyword evidence="4 8" id="KW-0975">Bacterial flagellum</keyword>
<dbReference type="InterPro" id="IPR001444">
    <property type="entry name" value="Flag_bb_rod_N"/>
</dbReference>
<evidence type="ECO:0000256" key="4">
    <source>
        <dbReference type="ARBA" id="ARBA00023143"/>
    </source>
</evidence>
<gene>
    <name evidence="13" type="primary">flgG</name>
    <name evidence="13" type="ORF">F126LOC_007615</name>
    <name evidence="12" type="ORF">H4F48_16455</name>
</gene>
<dbReference type="InterPro" id="IPR037925">
    <property type="entry name" value="FlgE/F/G-like"/>
</dbReference>
<evidence type="ECO:0000256" key="2">
    <source>
        <dbReference type="ARBA" id="ARBA00009677"/>
    </source>
</evidence>
<reference evidence="12 15" key="1">
    <citation type="submission" date="2020-07" db="EMBL/GenBank/DDBJ databases">
        <title>A pangenomic view of the genus Pectobacterium provides insights into genome organization, phylogeny, and virulence.</title>
        <authorList>
            <person name="Jonkheer E."/>
            <person name="Brankovics B."/>
            <person name="Houwers I."/>
            <person name="Van Der Wolf J."/>
            <person name="Bonants P."/>
            <person name="Vreeburg R."/>
            <person name="Bollema R."/>
            <person name="De Haan J."/>
            <person name="Berke L."/>
            <person name="De Ridder D."/>
            <person name="Smit S."/>
            <person name="Van Der Lee T.A.J."/>
        </authorList>
    </citation>
    <scope>NUCLEOTIDE SEQUENCE [LARGE SCALE GENOMIC DNA]</scope>
    <source>
        <strain evidence="12 15">NAK:384</strain>
    </source>
</reference>
<dbReference type="GO" id="GO:0071978">
    <property type="term" value="P:bacterial-type flagellum-dependent swarming motility"/>
    <property type="evidence" value="ECO:0007669"/>
    <property type="project" value="TreeGrafter"/>
</dbReference>
<proteinExistence type="inferred from homology"/>
<keyword evidence="13" id="KW-0282">Flagellum</keyword>
<evidence type="ECO:0000256" key="5">
    <source>
        <dbReference type="ARBA" id="ARBA00025933"/>
    </source>
</evidence>
<feature type="domain" description="Flagellar basal-body/hook protein C-terminal" evidence="10">
    <location>
        <begin position="216"/>
        <end position="260"/>
    </location>
</feature>
<dbReference type="Pfam" id="PF06429">
    <property type="entry name" value="Flg_bbr_C"/>
    <property type="match status" value="1"/>
</dbReference>
<dbReference type="Pfam" id="PF00460">
    <property type="entry name" value="Flg_bb_rod"/>
    <property type="match status" value="1"/>
</dbReference>
<comment type="subunit">
    <text evidence="5 8">The basal body constitutes a major portion of the flagellar organelle and consists of four rings (L,P,S, and M) mounted on a central rod. The rod consists of about 26 subunits of FlgG in the distal portion, and FlgB, FlgC and FlgF are thought to build up the proximal portion of the rod with about 6 subunits each.</text>
</comment>
<dbReference type="NCBIfam" id="TIGR02488">
    <property type="entry name" value="flgG_G_neg"/>
    <property type="match status" value="1"/>
</dbReference>
<keyword evidence="15" id="KW-1185">Reference proteome</keyword>
<comment type="subcellular location">
    <subcellularLocation>
        <location evidence="1 8">Bacterial flagellum basal body</location>
    </subcellularLocation>
</comment>
<evidence type="ECO:0000256" key="1">
    <source>
        <dbReference type="ARBA" id="ARBA00004117"/>
    </source>
</evidence>
<keyword evidence="13" id="KW-0969">Cilium</keyword>
<keyword evidence="13" id="KW-0966">Cell projection</keyword>
<evidence type="ECO:0000256" key="7">
    <source>
        <dbReference type="NCBIfam" id="TIGR02488"/>
    </source>
</evidence>
<evidence type="ECO:0000313" key="15">
    <source>
        <dbReference type="Proteomes" id="UP000762586"/>
    </source>
</evidence>
<protein>
    <recommendedName>
        <fullName evidence="3 7">Flagellar basal-body rod protein FlgG</fullName>
    </recommendedName>
    <alternativeName>
        <fullName evidence="6 8">Distal rod protein</fullName>
    </alternativeName>
</protein>